<name>A0A8J2ZDP2_9PROT</name>
<evidence type="ECO:0008006" key="5">
    <source>
        <dbReference type="Google" id="ProtNLM"/>
    </source>
</evidence>
<proteinExistence type="predicted"/>
<evidence type="ECO:0000256" key="2">
    <source>
        <dbReference type="SAM" id="SignalP"/>
    </source>
</evidence>
<reference evidence="3 4" key="1">
    <citation type="journal article" date="2014" name="Int. J. Syst. Evol. Microbiol.">
        <title>Complete genome sequence of Corynebacterium casei LMG S-19264T (=DSM 44701T), isolated from a smear-ripened cheese.</title>
        <authorList>
            <consortium name="US DOE Joint Genome Institute (JGI-PGF)"/>
            <person name="Walter F."/>
            <person name="Albersmeier A."/>
            <person name="Kalinowski J."/>
            <person name="Ruckert C."/>
        </authorList>
    </citation>
    <scope>NUCLEOTIDE SEQUENCE [LARGE SCALE GENOMIC DNA]</scope>
    <source>
        <strain evidence="3 4">CGMCC 1.16330</strain>
    </source>
</reference>
<evidence type="ECO:0000313" key="4">
    <source>
        <dbReference type="Proteomes" id="UP000597507"/>
    </source>
</evidence>
<evidence type="ECO:0000256" key="1">
    <source>
        <dbReference type="SAM" id="MobiDB-lite"/>
    </source>
</evidence>
<organism evidence="3 4">
    <name type="scientific">Caldovatus sediminis</name>
    <dbReference type="NCBI Taxonomy" id="2041189"/>
    <lineage>
        <taxon>Bacteria</taxon>
        <taxon>Pseudomonadati</taxon>
        <taxon>Pseudomonadota</taxon>
        <taxon>Alphaproteobacteria</taxon>
        <taxon>Acetobacterales</taxon>
        <taxon>Roseomonadaceae</taxon>
        <taxon>Caldovatus</taxon>
    </lineage>
</organism>
<accession>A0A8J2ZDP2</accession>
<feature type="compositionally biased region" description="Gly residues" evidence="1">
    <location>
        <begin position="95"/>
        <end position="115"/>
    </location>
</feature>
<sequence>MVRNPRIPKLAVAAVLVLGGCSMAREPFEQPGTWQATGANEHNLRAMVAVPGHLDRGIGAATERSQPGTLAATRLLTDRRRRLPVTTTSGLFAAGAGGGDAPVTGPGAGGAGASR</sequence>
<dbReference type="Proteomes" id="UP000597507">
    <property type="component" value="Unassembled WGS sequence"/>
</dbReference>
<feature type="region of interest" description="Disordered" evidence="1">
    <location>
        <begin position="89"/>
        <end position="115"/>
    </location>
</feature>
<keyword evidence="4" id="KW-1185">Reference proteome</keyword>
<feature type="chain" id="PRO_5035240473" description="Lipoprotein" evidence="2">
    <location>
        <begin position="25"/>
        <end position="115"/>
    </location>
</feature>
<dbReference type="PROSITE" id="PS51257">
    <property type="entry name" value="PROKAR_LIPOPROTEIN"/>
    <property type="match status" value="1"/>
</dbReference>
<comment type="caution">
    <text evidence="3">The sequence shown here is derived from an EMBL/GenBank/DDBJ whole genome shotgun (WGS) entry which is preliminary data.</text>
</comment>
<dbReference type="EMBL" id="BMKS01000012">
    <property type="protein sequence ID" value="GGG43588.1"/>
    <property type="molecule type" value="Genomic_DNA"/>
</dbReference>
<feature type="signal peptide" evidence="2">
    <location>
        <begin position="1"/>
        <end position="24"/>
    </location>
</feature>
<gene>
    <name evidence="3" type="ORF">GCM10010964_33750</name>
</gene>
<evidence type="ECO:0000313" key="3">
    <source>
        <dbReference type="EMBL" id="GGG43588.1"/>
    </source>
</evidence>
<protein>
    <recommendedName>
        <fullName evidence="5">Lipoprotein</fullName>
    </recommendedName>
</protein>
<dbReference type="RefSeq" id="WP_188902362.1">
    <property type="nucleotide sequence ID" value="NZ_BMKS01000012.1"/>
</dbReference>
<keyword evidence="2" id="KW-0732">Signal</keyword>
<dbReference type="AlphaFoldDB" id="A0A8J2ZDP2"/>